<proteinExistence type="predicted"/>
<dbReference type="EMBL" id="CSAE01001116">
    <property type="protein sequence ID" value="COX31402.1"/>
    <property type="molecule type" value="Genomic_DNA"/>
</dbReference>
<evidence type="ECO:0000256" key="1">
    <source>
        <dbReference type="SAM" id="MobiDB-lite"/>
    </source>
</evidence>
<accession>A0A0U0T7B9</accession>
<name>A0A0U0T7B9_MYCTX</name>
<evidence type="ECO:0000313" key="2">
    <source>
        <dbReference type="EMBL" id="COX31402.1"/>
    </source>
</evidence>
<reference evidence="3" key="1">
    <citation type="submission" date="2015-03" db="EMBL/GenBank/DDBJ databases">
        <authorList>
            <consortium name="Pathogen Informatics"/>
        </authorList>
    </citation>
    <scope>NUCLEOTIDE SEQUENCE [LARGE SCALE GENOMIC DNA]</scope>
    <source>
        <strain evidence="3">K00500041</strain>
    </source>
</reference>
<gene>
    <name evidence="2" type="ORF">ERS007703_05065</name>
</gene>
<protein>
    <submittedName>
        <fullName evidence="2">Uncharacterized protein</fullName>
    </submittedName>
</protein>
<organism evidence="2 3">
    <name type="scientific">Mycobacterium tuberculosis</name>
    <dbReference type="NCBI Taxonomy" id="1773"/>
    <lineage>
        <taxon>Bacteria</taxon>
        <taxon>Bacillati</taxon>
        <taxon>Actinomycetota</taxon>
        <taxon>Actinomycetes</taxon>
        <taxon>Mycobacteriales</taxon>
        <taxon>Mycobacteriaceae</taxon>
        <taxon>Mycobacterium</taxon>
        <taxon>Mycobacterium tuberculosis complex</taxon>
    </lineage>
</organism>
<dbReference type="AlphaFoldDB" id="A0A0U0T7B9"/>
<sequence length="85" mass="9202">MDAIPPRSDAADASTGGAVTTKDMALTSWGRQSTRRPVAKRTLLQWTAQTGPLRLRKRSPSRNRAVLTYRLVGSVADPKGGIAWP</sequence>
<feature type="region of interest" description="Disordered" evidence="1">
    <location>
        <begin position="1"/>
        <end position="36"/>
    </location>
</feature>
<dbReference type="Proteomes" id="UP000038802">
    <property type="component" value="Unassembled WGS sequence"/>
</dbReference>
<evidence type="ECO:0000313" key="3">
    <source>
        <dbReference type="Proteomes" id="UP000038802"/>
    </source>
</evidence>